<feature type="compositionally biased region" description="Polar residues" evidence="2">
    <location>
        <begin position="229"/>
        <end position="238"/>
    </location>
</feature>
<organism evidence="5 6">
    <name type="scientific">Skeletonema marinoi</name>
    <dbReference type="NCBI Taxonomy" id="267567"/>
    <lineage>
        <taxon>Eukaryota</taxon>
        <taxon>Sar</taxon>
        <taxon>Stramenopiles</taxon>
        <taxon>Ochrophyta</taxon>
        <taxon>Bacillariophyta</taxon>
        <taxon>Coscinodiscophyceae</taxon>
        <taxon>Thalassiosirophycidae</taxon>
        <taxon>Thalassiosirales</taxon>
        <taxon>Skeletonemataceae</taxon>
        <taxon>Skeletonema</taxon>
        <taxon>Skeletonema marinoi-dohrnii complex</taxon>
    </lineage>
</organism>
<dbReference type="InterPro" id="IPR000308">
    <property type="entry name" value="14-3-3"/>
</dbReference>
<dbReference type="Pfam" id="PF00929">
    <property type="entry name" value="RNase_T"/>
    <property type="match status" value="1"/>
</dbReference>
<keyword evidence="6" id="KW-1185">Reference proteome</keyword>
<dbReference type="InterPro" id="IPR012337">
    <property type="entry name" value="RNaseH-like_sf"/>
</dbReference>
<evidence type="ECO:0000313" key="6">
    <source>
        <dbReference type="Proteomes" id="UP001224775"/>
    </source>
</evidence>
<evidence type="ECO:0000313" key="5">
    <source>
        <dbReference type="EMBL" id="KAK1742081.1"/>
    </source>
</evidence>
<dbReference type="Proteomes" id="UP001224775">
    <property type="component" value="Unassembled WGS sequence"/>
</dbReference>
<protein>
    <submittedName>
        <fullName evidence="5">14-3-3 protein epsilon</fullName>
    </submittedName>
</protein>
<dbReference type="EMBL" id="JATAAI010000012">
    <property type="protein sequence ID" value="KAK1742081.1"/>
    <property type="molecule type" value="Genomic_DNA"/>
</dbReference>
<reference evidence="5" key="1">
    <citation type="submission" date="2023-06" db="EMBL/GenBank/DDBJ databases">
        <title>Survivors Of The Sea: Transcriptome response of Skeletonema marinoi to long-term dormancy.</title>
        <authorList>
            <person name="Pinder M.I.M."/>
            <person name="Kourtchenko O."/>
            <person name="Robertson E.K."/>
            <person name="Larsson T."/>
            <person name="Maumus F."/>
            <person name="Osuna-Cruz C.M."/>
            <person name="Vancaester E."/>
            <person name="Stenow R."/>
            <person name="Vandepoele K."/>
            <person name="Ploug H."/>
            <person name="Bruchert V."/>
            <person name="Godhe A."/>
            <person name="Topel M."/>
        </authorList>
    </citation>
    <scope>NUCLEOTIDE SEQUENCE</scope>
    <source>
        <strain evidence="5">R05AC</strain>
    </source>
</reference>
<dbReference type="InterPro" id="IPR013520">
    <property type="entry name" value="Ribonucl_H"/>
</dbReference>
<comment type="caution">
    <text evidence="5">The sequence shown here is derived from an EMBL/GenBank/DDBJ whole genome shotgun (WGS) entry which is preliminary data.</text>
</comment>
<evidence type="ECO:0000256" key="2">
    <source>
        <dbReference type="SAM" id="MobiDB-lite"/>
    </source>
</evidence>
<dbReference type="SUPFAM" id="SSF48445">
    <property type="entry name" value="14-3-3 protein"/>
    <property type="match status" value="1"/>
</dbReference>
<dbReference type="Gene3D" id="3.30.420.10">
    <property type="entry name" value="Ribonuclease H-like superfamily/Ribonuclease H"/>
    <property type="match status" value="1"/>
</dbReference>
<gene>
    <name evidence="5" type="ORF">QTG54_007654</name>
</gene>
<dbReference type="SUPFAM" id="SSF53098">
    <property type="entry name" value="Ribonuclease H-like"/>
    <property type="match status" value="1"/>
</dbReference>
<dbReference type="Pfam" id="PF00244">
    <property type="entry name" value="14-3-3"/>
    <property type="match status" value="1"/>
</dbReference>
<comment type="similarity">
    <text evidence="1">Belongs to the 14-3-3 family.</text>
</comment>
<dbReference type="GO" id="GO:0003676">
    <property type="term" value="F:nucleic acid binding"/>
    <property type="evidence" value="ECO:0007669"/>
    <property type="project" value="InterPro"/>
</dbReference>
<accession>A0AAD8YB42</accession>
<dbReference type="SMART" id="SM00101">
    <property type="entry name" value="14_3_3"/>
    <property type="match status" value="1"/>
</dbReference>
<dbReference type="CDD" id="cd06127">
    <property type="entry name" value="DEDDh"/>
    <property type="match status" value="1"/>
</dbReference>
<dbReference type="InterPro" id="IPR036397">
    <property type="entry name" value="RNaseH_sf"/>
</dbReference>
<dbReference type="SMART" id="SM00479">
    <property type="entry name" value="EXOIII"/>
    <property type="match status" value="1"/>
</dbReference>
<dbReference type="InterPro" id="IPR036815">
    <property type="entry name" value="14-3-3_dom_sf"/>
</dbReference>
<sequence>MDRTSLITEAKQAKEACDYTTMYTKMKEVARQNQHLTIEEMNLFAISCKNMIQPLRAILHNIDSDNEEIMDAKVKLRDICIDVIDVINSLLNLTGTTTEEAEVFYYKMKGDYYRYLSEFQQDDERVSSVTTASDSYRTATEMSSASHHMNNTHPIRLGLALNYSVFCDEILKERDRASHITKQAVDDALAQLDALTKEGYRHSAAIIHLMRENLTLWSSKQDQDGRPNTAATSQTDQANWDDMWRDMQSKAKRNNDEAQTAMKRFKSDGGRRAAMVISILDPMTKEQLDEIERRSSQNSQSDYKIETEKLIINEGTKDEREVELTPTPSSLFEKLLPCDEPPTSGDEFEKLVRETVVNVWKIWDHYLKTDPQAEELYTQKAGSCNNDVEQLLKLKFSIIDASVLNRRQLIHVQENVKEIEDYSCMEILALWLASDEIVESIGCGRYPRRAWLQDHPYPIGRKDMPAGSPSRSDKLKTFYKHPNVILALYLHHIISSFRNKCLKAFKTALGLRGDGYHWLVLSRTGTSKQDVGIPGVDSDFFRSIRIAGLANSVVCGYHDIITDDNATYEIKDITYPLGYEYLISDRADTNHLICFTKECLNGIVCANMCIALLGHLSVSDVQVNVGDNEKCLGNQVTIYSDGETQLRCLHSHCTCHIVPGNFGKARCGFTSFVNMKSDALSIEQVKDGQYFYNTKSLGNIAHQVRSLNETRAEVRHLMNSSDDAVYDPNTIPLHHIICDQGRDGLCLDFKTYYYVGLDTETSGKDKKIARILEVAFASLVDKVLFSAYFNPPEDYEISPDAFRVNNISKASLLGKDTTEHGLAKLFMALNEARGDRKLCFIGHNIEQFDLPLMENELRRYESCCELLPMLDEVYLIDTLTLARAKEVWIDLDKPKPKSRTLGELHSLLVGETILNSHSAMGDVLGNIRVLAAMDPTYKFSQQYMKKYK</sequence>
<feature type="domain" description="Exonuclease" evidence="4">
    <location>
        <begin position="753"/>
        <end position="939"/>
    </location>
</feature>
<feature type="region of interest" description="Disordered" evidence="2">
    <location>
        <begin position="218"/>
        <end position="241"/>
    </location>
</feature>
<feature type="domain" description="14-3-3" evidence="3">
    <location>
        <begin position="3"/>
        <end position="231"/>
    </location>
</feature>
<dbReference type="CDD" id="cd08774">
    <property type="entry name" value="14-3-3"/>
    <property type="match status" value="1"/>
</dbReference>
<dbReference type="PRINTS" id="PR00305">
    <property type="entry name" value="1433ZETA"/>
</dbReference>
<dbReference type="Gene3D" id="1.20.190.20">
    <property type="entry name" value="14-3-3 domain"/>
    <property type="match status" value="1"/>
</dbReference>
<name>A0AAD8YB42_9STRA</name>
<dbReference type="InterPro" id="IPR023410">
    <property type="entry name" value="14-3-3_domain"/>
</dbReference>
<evidence type="ECO:0000256" key="1">
    <source>
        <dbReference type="ARBA" id="ARBA00006141"/>
    </source>
</evidence>
<evidence type="ECO:0000259" key="3">
    <source>
        <dbReference type="SMART" id="SM00101"/>
    </source>
</evidence>
<evidence type="ECO:0000259" key="4">
    <source>
        <dbReference type="SMART" id="SM00479"/>
    </source>
</evidence>
<dbReference type="AlphaFoldDB" id="A0AAD8YB42"/>
<proteinExistence type="inferred from homology"/>
<dbReference type="PANTHER" id="PTHR18860">
    <property type="entry name" value="14-3-3 PROTEIN"/>
    <property type="match status" value="1"/>
</dbReference>